<evidence type="ECO:0000313" key="2">
    <source>
        <dbReference type="Proteomes" id="UP000003947"/>
    </source>
</evidence>
<dbReference type="STRING" id="864069.MicloDRAFT_00006960"/>
<dbReference type="AlphaFoldDB" id="I4Z2K5"/>
<dbReference type="InterPro" id="IPR011335">
    <property type="entry name" value="Restrct_endonuc-II-like"/>
</dbReference>
<dbReference type="eggNOG" id="COG3727">
    <property type="taxonomic scope" value="Bacteria"/>
</dbReference>
<sequence length="85" mass="10005">MVFPRLKKVIFVHGCFWHRHPGCSKASSPKTRAAFWQSKFDANVERDARSIRELRRAGWDVEVVWECETKDVDALESKLRRFLGQ</sequence>
<keyword evidence="1" id="KW-0540">Nuclease</keyword>
<dbReference type="PATRIC" id="fig|864069.3.peg.771"/>
<keyword evidence="1" id="KW-0378">Hydrolase</keyword>
<proteinExistence type="predicted"/>
<dbReference type="EMBL" id="JH660637">
    <property type="protein sequence ID" value="EIM30447.1"/>
    <property type="molecule type" value="Genomic_DNA"/>
</dbReference>
<name>I4Z2K5_9HYPH</name>
<dbReference type="Gene3D" id="3.40.960.10">
    <property type="entry name" value="VSR Endonuclease"/>
    <property type="match status" value="1"/>
</dbReference>
<dbReference type="HOGENOM" id="CLU_111913_3_1_5"/>
<protein>
    <submittedName>
        <fullName evidence="1">DNA G:T-mismatch repair endonuclease</fullName>
    </submittedName>
</protein>
<evidence type="ECO:0000313" key="1">
    <source>
        <dbReference type="EMBL" id="EIM30447.1"/>
    </source>
</evidence>
<keyword evidence="2" id="KW-1185">Reference proteome</keyword>
<dbReference type="SUPFAM" id="SSF52980">
    <property type="entry name" value="Restriction endonuclease-like"/>
    <property type="match status" value="1"/>
</dbReference>
<dbReference type="GO" id="GO:0004519">
    <property type="term" value="F:endonuclease activity"/>
    <property type="evidence" value="ECO:0007669"/>
    <property type="project" value="UniProtKB-KW"/>
</dbReference>
<keyword evidence="1" id="KW-0255">Endonuclease</keyword>
<gene>
    <name evidence="1" type="ORF">MicloDRAFT_00006960</name>
</gene>
<dbReference type="Proteomes" id="UP000003947">
    <property type="component" value="Unassembled WGS sequence"/>
</dbReference>
<accession>I4Z2K5</accession>
<organism evidence="1 2">
    <name type="scientific">Microvirga lotononidis</name>
    <dbReference type="NCBI Taxonomy" id="864069"/>
    <lineage>
        <taxon>Bacteria</taxon>
        <taxon>Pseudomonadati</taxon>
        <taxon>Pseudomonadota</taxon>
        <taxon>Alphaproteobacteria</taxon>
        <taxon>Hyphomicrobiales</taxon>
        <taxon>Methylobacteriaceae</taxon>
        <taxon>Microvirga</taxon>
    </lineage>
</organism>
<reference evidence="1 2" key="1">
    <citation type="submission" date="2012-02" db="EMBL/GenBank/DDBJ databases">
        <title>Improved High-Quality Draft sequence of Microvirga sp. WSM3557.</title>
        <authorList>
            <consortium name="US DOE Joint Genome Institute"/>
            <person name="Lucas S."/>
            <person name="Han J."/>
            <person name="Lapidus A."/>
            <person name="Cheng J.-F."/>
            <person name="Goodwin L."/>
            <person name="Pitluck S."/>
            <person name="Peters L."/>
            <person name="Zhang X."/>
            <person name="Detter J.C."/>
            <person name="Han C."/>
            <person name="Tapia R."/>
            <person name="Land M."/>
            <person name="Hauser L."/>
            <person name="Kyrpides N."/>
            <person name="Ivanova N."/>
            <person name="Pagani I."/>
            <person name="Brau L."/>
            <person name="Yates R."/>
            <person name="O'Hara G."/>
            <person name="Rui T."/>
            <person name="Howieson J."/>
            <person name="Reeve W."/>
            <person name="Woyke T."/>
        </authorList>
    </citation>
    <scope>NUCLEOTIDE SEQUENCE [LARGE SCALE GENOMIC DNA]</scope>
    <source>
        <strain evidence="1 2">WSM3557</strain>
    </source>
</reference>